<keyword evidence="11" id="KW-1185">Reference proteome</keyword>
<dbReference type="EC" id="3.2.1.78" evidence="4"/>
<evidence type="ECO:0000256" key="1">
    <source>
        <dbReference type="ARBA" id="ARBA00001678"/>
    </source>
</evidence>
<comment type="subcellular location">
    <subcellularLocation>
        <location evidence="2">Secreted</location>
    </subcellularLocation>
</comment>
<dbReference type="InterPro" id="IPR001547">
    <property type="entry name" value="Glyco_hydro_5"/>
</dbReference>
<dbReference type="EMBL" id="OZ019911">
    <property type="protein sequence ID" value="CAK9213627.1"/>
    <property type="molecule type" value="Genomic_DNA"/>
</dbReference>
<evidence type="ECO:0000256" key="3">
    <source>
        <dbReference type="ARBA" id="ARBA00005641"/>
    </source>
</evidence>
<keyword evidence="5" id="KW-0964">Secreted</keyword>
<protein>
    <recommendedName>
        <fullName evidence="4">mannan endo-1,4-beta-mannosidase</fullName>
        <ecNumber evidence="4">3.2.1.78</ecNumber>
    </recommendedName>
</protein>
<organism evidence="10 11">
    <name type="scientific">Sphagnum troendelagicum</name>
    <dbReference type="NCBI Taxonomy" id="128251"/>
    <lineage>
        <taxon>Eukaryota</taxon>
        <taxon>Viridiplantae</taxon>
        <taxon>Streptophyta</taxon>
        <taxon>Embryophyta</taxon>
        <taxon>Bryophyta</taxon>
        <taxon>Sphagnophytina</taxon>
        <taxon>Sphagnopsida</taxon>
        <taxon>Sphagnales</taxon>
        <taxon>Sphagnaceae</taxon>
        <taxon>Sphagnum</taxon>
    </lineage>
</organism>
<dbReference type="Pfam" id="PF26410">
    <property type="entry name" value="GH5_mannosidase"/>
    <property type="match status" value="1"/>
</dbReference>
<keyword evidence="6" id="KW-0732">Signal</keyword>
<dbReference type="Gene3D" id="3.20.20.80">
    <property type="entry name" value="Glycosidases"/>
    <property type="match status" value="1"/>
</dbReference>
<evidence type="ECO:0000313" key="10">
    <source>
        <dbReference type="EMBL" id="CAK9213627.1"/>
    </source>
</evidence>
<evidence type="ECO:0000256" key="5">
    <source>
        <dbReference type="ARBA" id="ARBA00022525"/>
    </source>
</evidence>
<name>A0ABP0U5S3_9BRYO</name>
<evidence type="ECO:0000313" key="11">
    <source>
        <dbReference type="Proteomes" id="UP001497512"/>
    </source>
</evidence>
<comment type="catalytic activity">
    <reaction evidence="1">
        <text>Random hydrolysis of (1-&gt;4)-beta-D-mannosidic linkages in mannans, galactomannans and glucomannans.</text>
        <dbReference type="EC" id="3.2.1.78"/>
    </reaction>
</comment>
<accession>A0ABP0U5S3</accession>
<dbReference type="Proteomes" id="UP001497512">
    <property type="component" value="Chromosome 19"/>
</dbReference>
<evidence type="ECO:0000259" key="9">
    <source>
        <dbReference type="Pfam" id="PF26410"/>
    </source>
</evidence>
<keyword evidence="8" id="KW-0326">Glycosidase</keyword>
<gene>
    <name evidence="10" type="ORF">CSSPTR1EN2_LOCUS11831</name>
</gene>
<comment type="similarity">
    <text evidence="3">Belongs to the glycosyl hydrolase 5 (cellulase A) family.</text>
</comment>
<dbReference type="InterPro" id="IPR045053">
    <property type="entry name" value="MAN-like"/>
</dbReference>
<sequence>MNTINSRNSVIFQCLQQLDPFSGKSYATTTEAAATASDQLYATTGSEAISASYSFVQTRGTQFALNGQPMYVNGANIYWLMVFGANPYTKYAVTDVLQQAAGVGLNVVRTWAFNDGNDYNALQTSPGVFNENVFQALDFAISEAKRLGIRLILSLVNNNPSFGGKQQYVQWARQYQPGANLPNEDSFYTDPTIISWYQNMVKTVLTRVNTVTGVAYRNEPAIFAWELINEPRCISDPTGNTLQTWILDMASYVKSLDSNHMLEVGLEGFYGSETFSRATVNPDSYFTQLGTDFIRNNQVWAIDFTTVHSYPDLWMPQLSEPEMLGFMQNWVTSHIQDTAYLQKPVLFAEFGKSSWTPGFYEGERDSFMSLVYDSIYDSATNRGPGAGALVWQLTTASLLSSTQDGFAFVLSQNPSTAAIMQSQSYRMAQIT</sequence>
<dbReference type="PANTHER" id="PTHR31451:SF39">
    <property type="entry name" value="MANNAN ENDO-1,4-BETA-MANNOSIDASE 1"/>
    <property type="match status" value="1"/>
</dbReference>
<feature type="domain" description="Glycoside hydrolase family 5" evidence="9">
    <location>
        <begin position="54"/>
        <end position="393"/>
    </location>
</feature>
<proteinExistence type="inferred from homology"/>
<reference evidence="10" key="1">
    <citation type="submission" date="2024-02" db="EMBL/GenBank/DDBJ databases">
        <authorList>
            <consortium name="ELIXIR-Norway"/>
            <consortium name="Elixir Norway"/>
        </authorList>
    </citation>
    <scope>NUCLEOTIDE SEQUENCE</scope>
</reference>
<evidence type="ECO:0000256" key="2">
    <source>
        <dbReference type="ARBA" id="ARBA00004613"/>
    </source>
</evidence>
<dbReference type="SUPFAM" id="SSF51445">
    <property type="entry name" value="(Trans)glycosidases"/>
    <property type="match status" value="1"/>
</dbReference>
<evidence type="ECO:0000256" key="6">
    <source>
        <dbReference type="ARBA" id="ARBA00022729"/>
    </source>
</evidence>
<evidence type="ECO:0000256" key="8">
    <source>
        <dbReference type="ARBA" id="ARBA00023295"/>
    </source>
</evidence>
<dbReference type="InterPro" id="IPR017853">
    <property type="entry name" value="GH"/>
</dbReference>
<keyword evidence="7" id="KW-0378">Hydrolase</keyword>
<evidence type="ECO:0000256" key="7">
    <source>
        <dbReference type="ARBA" id="ARBA00022801"/>
    </source>
</evidence>
<evidence type="ECO:0000256" key="4">
    <source>
        <dbReference type="ARBA" id="ARBA00012706"/>
    </source>
</evidence>
<dbReference type="PANTHER" id="PTHR31451">
    <property type="match status" value="1"/>
</dbReference>